<name>A0AC35G6S9_9BILA</name>
<sequence>MFIFFHIQMSRRLQLRPHCNDVSYIFFFLFVDNQVCLIKEKCNFLPFPSVINLFCLLILLMLCFSVVFSSL</sequence>
<evidence type="ECO:0000313" key="2">
    <source>
        <dbReference type="WBParaSite" id="PS1159_v2.g24651.t1"/>
    </source>
</evidence>
<organism evidence="1 2">
    <name type="scientific">Panagrolaimus sp. PS1159</name>
    <dbReference type="NCBI Taxonomy" id="55785"/>
    <lineage>
        <taxon>Eukaryota</taxon>
        <taxon>Metazoa</taxon>
        <taxon>Ecdysozoa</taxon>
        <taxon>Nematoda</taxon>
        <taxon>Chromadorea</taxon>
        <taxon>Rhabditida</taxon>
        <taxon>Tylenchina</taxon>
        <taxon>Panagrolaimomorpha</taxon>
        <taxon>Panagrolaimoidea</taxon>
        <taxon>Panagrolaimidae</taxon>
        <taxon>Panagrolaimus</taxon>
    </lineage>
</organism>
<evidence type="ECO:0000313" key="1">
    <source>
        <dbReference type="Proteomes" id="UP000887580"/>
    </source>
</evidence>
<accession>A0AC35G6S9</accession>
<dbReference type="WBParaSite" id="PS1159_v2.g24651.t1">
    <property type="protein sequence ID" value="PS1159_v2.g24651.t1"/>
    <property type="gene ID" value="PS1159_v2.g24651"/>
</dbReference>
<dbReference type="Proteomes" id="UP000887580">
    <property type="component" value="Unplaced"/>
</dbReference>
<reference evidence="2" key="1">
    <citation type="submission" date="2022-11" db="UniProtKB">
        <authorList>
            <consortium name="WormBaseParasite"/>
        </authorList>
    </citation>
    <scope>IDENTIFICATION</scope>
</reference>
<proteinExistence type="predicted"/>
<protein>
    <submittedName>
        <fullName evidence="2">Ovule protein</fullName>
    </submittedName>
</protein>